<keyword evidence="7 9" id="KW-1133">Transmembrane helix</keyword>
<comment type="subcellular location">
    <subcellularLocation>
        <location evidence="1">Cell membrane</location>
        <topology evidence="1">Multi-pass membrane protein</topology>
    </subcellularLocation>
</comment>
<feature type="transmembrane region" description="Helical" evidence="9">
    <location>
        <begin position="269"/>
        <end position="290"/>
    </location>
</feature>
<dbReference type="PROSITE" id="PS50928">
    <property type="entry name" value="ABC_TM1"/>
    <property type="match status" value="1"/>
</dbReference>
<feature type="domain" description="ABC transmembrane type-1" evidence="10">
    <location>
        <begin position="92"/>
        <end position="290"/>
    </location>
</feature>
<dbReference type="PANTHER" id="PTHR32243">
    <property type="entry name" value="MALTOSE TRANSPORT SYSTEM PERMEASE-RELATED"/>
    <property type="match status" value="1"/>
</dbReference>
<feature type="transmembrane region" description="Helical" evidence="9">
    <location>
        <begin position="129"/>
        <end position="150"/>
    </location>
</feature>
<dbReference type="SUPFAM" id="SSF161098">
    <property type="entry name" value="MetI-like"/>
    <property type="match status" value="1"/>
</dbReference>
<sequence length="305" mass="33621">MATATAKAPKEVPLKFKKRRMTPLRWFFALGWRHLVGMVIVLYAIFPILYIISTSLYPNNSIDGTNSLFVAISGENYVNLFQDAARPFATWYFNTVYIGIVTSIFSVFISALAAYAFSRLRFRGRRAGLLSLIVIQMFPSLLGLVAIYGMLIEIGRTFPAFGLDSQLGLVMIYMGGSLGTGTYLMYGFFNTVPRELDEAAKIDGATHTQIYFGIILRLVSPVLAVQMLLSYIGITSDYVLAAVVLSKPESLTLAVGLRQFISDPFSRDWSMFTAGAVLSAVPIVILFLYLQKYIVSGLMGGAVKG</sequence>
<dbReference type="PANTHER" id="PTHR32243:SF50">
    <property type="entry name" value="MALTOSE_MALTODEXTRIN TRANSPORT SYSTEM PERMEASE PROTEIN MALG"/>
    <property type="match status" value="1"/>
</dbReference>
<gene>
    <name evidence="11" type="ORF">UFOPK2370_01049</name>
</gene>
<evidence type="ECO:0000259" key="10">
    <source>
        <dbReference type="PROSITE" id="PS50928"/>
    </source>
</evidence>
<comment type="similarity">
    <text evidence="2">Belongs to the binding-protein-dependent transport system permease family. MalFG subfamily.</text>
</comment>
<feature type="transmembrane region" description="Helical" evidence="9">
    <location>
        <begin position="26"/>
        <end position="52"/>
    </location>
</feature>
<name>A0A6J6NZW9_9ZZZZ</name>
<evidence type="ECO:0000256" key="8">
    <source>
        <dbReference type="ARBA" id="ARBA00023136"/>
    </source>
</evidence>
<evidence type="ECO:0000256" key="9">
    <source>
        <dbReference type="SAM" id="Phobius"/>
    </source>
</evidence>
<dbReference type="CDD" id="cd06261">
    <property type="entry name" value="TM_PBP2"/>
    <property type="match status" value="1"/>
</dbReference>
<dbReference type="GO" id="GO:0015423">
    <property type="term" value="F:ABC-type maltose transporter activity"/>
    <property type="evidence" value="ECO:0007669"/>
    <property type="project" value="TreeGrafter"/>
</dbReference>
<keyword evidence="3" id="KW-0813">Transport</keyword>
<proteinExistence type="inferred from homology"/>
<dbReference type="InterPro" id="IPR000515">
    <property type="entry name" value="MetI-like"/>
</dbReference>
<dbReference type="Pfam" id="PF00528">
    <property type="entry name" value="BPD_transp_1"/>
    <property type="match status" value="1"/>
</dbReference>
<protein>
    <submittedName>
        <fullName evidence="11">Unannotated protein</fullName>
    </submittedName>
</protein>
<evidence type="ECO:0000256" key="4">
    <source>
        <dbReference type="ARBA" id="ARBA00022475"/>
    </source>
</evidence>
<evidence type="ECO:0000256" key="2">
    <source>
        <dbReference type="ARBA" id="ARBA00009047"/>
    </source>
</evidence>
<evidence type="ECO:0000313" key="11">
    <source>
        <dbReference type="EMBL" id="CAB4692480.1"/>
    </source>
</evidence>
<reference evidence="11" key="1">
    <citation type="submission" date="2020-05" db="EMBL/GenBank/DDBJ databases">
        <authorList>
            <person name="Chiriac C."/>
            <person name="Salcher M."/>
            <person name="Ghai R."/>
            <person name="Kavagutti S V."/>
        </authorList>
    </citation>
    <scope>NUCLEOTIDE SEQUENCE</scope>
</reference>
<dbReference type="InterPro" id="IPR050901">
    <property type="entry name" value="BP-dep_ABC_trans_perm"/>
</dbReference>
<evidence type="ECO:0000256" key="3">
    <source>
        <dbReference type="ARBA" id="ARBA00022448"/>
    </source>
</evidence>
<evidence type="ECO:0000256" key="6">
    <source>
        <dbReference type="ARBA" id="ARBA00022692"/>
    </source>
</evidence>
<keyword evidence="6 9" id="KW-0812">Transmembrane</keyword>
<organism evidence="11">
    <name type="scientific">freshwater metagenome</name>
    <dbReference type="NCBI Taxonomy" id="449393"/>
    <lineage>
        <taxon>unclassified sequences</taxon>
        <taxon>metagenomes</taxon>
        <taxon>ecological metagenomes</taxon>
    </lineage>
</organism>
<dbReference type="Gene3D" id="1.10.3720.10">
    <property type="entry name" value="MetI-like"/>
    <property type="match status" value="1"/>
</dbReference>
<keyword evidence="5" id="KW-0762">Sugar transport</keyword>
<feature type="transmembrane region" description="Helical" evidence="9">
    <location>
        <begin position="96"/>
        <end position="117"/>
    </location>
</feature>
<accession>A0A6J6NZW9</accession>
<evidence type="ECO:0000256" key="5">
    <source>
        <dbReference type="ARBA" id="ARBA00022597"/>
    </source>
</evidence>
<evidence type="ECO:0000256" key="7">
    <source>
        <dbReference type="ARBA" id="ARBA00022989"/>
    </source>
</evidence>
<feature type="transmembrane region" description="Helical" evidence="9">
    <location>
        <begin position="210"/>
        <end position="232"/>
    </location>
</feature>
<dbReference type="GO" id="GO:0042956">
    <property type="term" value="P:maltodextrin transmembrane transport"/>
    <property type="evidence" value="ECO:0007669"/>
    <property type="project" value="TreeGrafter"/>
</dbReference>
<evidence type="ECO:0000256" key="1">
    <source>
        <dbReference type="ARBA" id="ARBA00004651"/>
    </source>
</evidence>
<dbReference type="InterPro" id="IPR035906">
    <property type="entry name" value="MetI-like_sf"/>
</dbReference>
<keyword evidence="4" id="KW-1003">Cell membrane</keyword>
<dbReference type="AlphaFoldDB" id="A0A6J6NZW9"/>
<dbReference type="GO" id="GO:0005886">
    <property type="term" value="C:plasma membrane"/>
    <property type="evidence" value="ECO:0007669"/>
    <property type="project" value="UniProtKB-SubCell"/>
</dbReference>
<feature type="transmembrane region" description="Helical" evidence="9">
    <location>
        <begin position="170"/>
        <end position="189"/>
    </location>
</feature>
<keyword evidence="8 9" id="KW-0472">Membrane</keyword>
<dbReference type="EMBL" id="CAEZXK010000036">
    <property type="protein sequence ID" value="CAB4692480.1"/>
    <property type="molecule type" value="Genomic_DNA"/>
</dbReference>